<gene>
    <name evidence="2" type="ORF">ANI02nite_03170</name>
</gene>
<dbReference type="InterPro" id="IPR004360">
    <property type="entry name" value="Glyas_Fos-R_dOase_dom"/>
</dbReference>
<protein>
    <submittedName>
        <fullName evidence="2">Drug:proton antiporter</fullName>
    </submittedName>
</protein>
<dbReference type="EMBL" id="BJYF01000001">
    <property type="protein sequence ID" value="GEN58433.1"/>
    <property type="molecule type" value="Genomic_DNA"/>
</dbReference>
<keyword evidence="3" id="KW-1185">Reference proteome</keyword>
<name>A0A511X659_9PROT</name>
<dbReference type="Gene3D" id="3.30.720.120">
    <property type="match status" value="1"/>
</dbReference>
<dbReference type="STRING" id="1120919.GCA_000429165_00320"/>
<dbReference type="Gene3D" id="3.30.720.110">
    <property type="match status" value="1"/>
</dbReference>
<proteinExistence type="predicted"/>
<evidence type="ECO:0000313" key="3">
    <source>
        <dbReference type="Proteomes" id="UP000321635"/>
    </source>
</evidence>
<dbReference type="InterPro" id="IPR037523">
    <property type="entry name" value="VOC_core"/>
</dbReference>
<dbReference type="Proteomes" id="UP000321635">
    <property type="component" value="Unassembled WGS sequence"/>
</dbReference>
<reference evidence="2 3" key="1">
    <citation type="submission" date="2019-07" db="EMBL/GenBank/DDBJ databases">
        <title>Whole genome shotgun sequence of Acetobacter nitrogenifigens NBRC 105050.</title>
        <authorList>
            <person name="Hosoyama A."/>
            <person name="Uohara A."/>
            <person name="Ohji S."/>
            <person name="Ichikawa N."/>
        </authorList>
    </citation>
    <scope>NUCLEOTIDE SEQUENCE [LARGE SCALE GENOMIC DNA]</scope>
    <source>
        <strain evidence="2 3">NBRC 105050</strain>
    </source>
</reference>
<evidence type="ECO:0000259" key="1">
    <source>
        <dbReference type="PROSITE" id="PS51819"/>
    </source>
</evidence>
<dbReference type="AlphaFoldDB" id="A0A511X659"/>
<dbReference type="RefSeq" id="WP_026396579.1">
    <property type="nucleotide sequence ID" value="NZ_AUBI01000001.1"/>
</dbReference>
<dbReference type="SUPFAM" id="SSF54593">
    <property type="entry name" value="Glyoxalase/Bleomycin resistance protein/Dihydroxybiphenyl dioxygenase"/>
    <property type="match status" value="1"/>
</dbReference>
<dbReference type="InterPro" id="IPR029068">
    <property type="entry name" value="Glyas_Bleomycin-R_OHBP_Dase"/>
</dbReference>
<dbReference type="Pfam" id="PF00903">
    <property type="entry name" value="Glyoxalase"/>
    <property type="match status" value="1"/>
</dbReference>
<dbReference type="OrthoDB" id="9806945at2"/>
<accession>A0A511X659</accession>
<comment type="caution">
    <text evidence="2">The sequence shown here is derived from an EMBL/GenBank/DDBJ whole genome shotgun (WGS) entry which is preliminary data.</text>
</comment>
<dbReference type="PROSITE" id="PS51819">
    <property type="entry name" value="VOC"/>
    <property type="match status" value="1"/>
</dbReference>
<feature type="domain" description="VOC" evidence="1">
    <location>
        <begin position="1"/>
        <end position="113"/>
    </location>
</feature>
<sequence length="116" mass="12706">MFLSTSTILYVDNPAASADFYHTLLGVEPVWLAPGFVLFNLPDGGRLGLWNRNNALPAGADSEITLTTEDPDAVHKLWVEAGYTVIQPPTDMAFGRNVVVEDPDGHRLRAFRPAAR</sequence>
<organism evidence="2 3">
    <name type="scientific">Acetobacter nitrogenifigens DSM 23921 = NBRC 105050</name>
    <dbReference type="NCBI Taxonomy" id="1120919"/>
    <lineage>
        <taxon>Bacteria</taxon>
        <taxon>Pseudomonadati</taxon>
        <taxon>Pseudomonadota</taxon>
        <taxon>Alphaproteobacteria</taxon>
        <taxon>Acetobacterales</taxon>
        <taxon>Acetobacteraceae</taxon>
        <taxon>Acetobacter</taxon>
    </lineage>
</organism>
<evidence type="ECO:0000313" key="2">
    <source>
        <dbReference type="EMBL" id="GEN58433.1"/>
    </source>
</evidence>